<dbReference type="PANTHER" id="PTHR43465">
    <property type="entry name" value="DUF1680 DOMAIN PROTEIN (AFU_ORTHOLOGUE AFUA_1G08910)"/>
    <property type="match status" value="1"/>
</dbReference>
<name>A0A844G2B8_9BACT</name>
<dbReference type="SUPFAM" id="SSF48208">
    <property type="entry name" value="Six-hairpin glycosidases"/>
    <property type="match status" value="1"/>
</dbReference>
<gene>
    <name evidence="4" type="ORF">FYJ85_12565</name>
</gene>
<dbReference type="EMBL" id="VUNS01000013">
    <property type="protein sequence ID" value="MST97870.1"/>
    <property type="molecule type" value="Genomic_DNA"/>
</dbReference>
<dbReference type="Pfam" id="PF20737">
    <property type="entry name" value="Glyco_hydro127C"/>
    <property type="match status" value="1"/>
</dbReference>
<evidence type="ECO:0000259" key="2">
    <source>
        <dbReference type="Pfam" id="PF20736"/>
    </source>
</evidence>
<dbReference type="InterPro" id="IPR049174">
    <property type="entry name" value="Beta-AFase-like"/>
</dbReference>
<reference evidence="4 5" key="1">
    <citation type="submission" date="2019-08" db="EMBL/GenBank/DDBJ databases">
        <title>In-depth cultivation of the pig gut microbiome towards novel bacterial diversity and tailored functional studies.</title>
        <authorList>
            <person name="Wylensek D."/>
            <person name="Hitch T.C.A."/>
            <person name="Clavel T."/>
        </authorList>
    </citation>
    <scope>NUCLEOTIDE SEQUENCE [LARGE SCALE GENOMIC DNA]</scope>
    <source>
        <strain evidence="4 5">BBE-744-WT-12</strain>
    </source>
</reference>
<dbReference type="AlphaFoldDB" id="A0A844G2B8"/>
<feature type="domain" description="Non-reducing end beta-L-arabinofuranosidase-like GH127 C-terminal" evidence="3">
    <location>
        <begin position="509"/>
        <end position="620"/>
    </location>
</feature>
<comment type="caution">
    <text evidence="4">The sequence shown here is derived from an EMBL/GenBank/DDBJ whole genome shotgun (WGS) entry which is preliminary data.</text>
</comment>
<accession>A0A844G2B8</accession>
<protein>
    <submittedName>
        <fullName evidence="4">Glycoside hydrolase family 127 protein</fullName>
    </submittedName>
</protein>
<evidence type="ECO:0000259" key="3">
    <source>
        <dbReference type="Pfam" id="PF20737"/>
    </source>
</evidence>
<dbReference type="GO" id="GO:0005975">
    <property type="term" value="P:carbohydrate metabolic process"/>
    <property type="evidence" value="ECO:0007669"/>
    <property type="project" value="InterPro"/>
</dbReference>
<dbReference type="Proteomes" id="UP000435649">
    <property type="component" value="Unassembled WGS sequence"/>
</dbReference>
<sequence>MKPFSPIDPAAVKLNDPVFAGRVEACRTSTIPSSVAKCRETGRIDVFRLAWKEGMPNRPHIFWDSDFAKVLEGMALMLALNPDDQALAGELDGYVDLVISAQQPDGYLNTHFTVVDPENRWKNIYDCHELYCAGHLMEAAVAHFRATGSRKFLDALCRYADYIATVFGSEPGKIHGYPGHEEIELALCKLADATGEAKYLKLARYFIDERGKQPNFFELEGQQRHASLNVDSLANRQAHIPVREQTDAVGHSVRALYLYTGMADVAMRTGDPSLLDACRTLFDSVAGKRMYLIGGCGSTPVGEAFTNDYDLPNDTAYAESCAAMALVQFARRMADATGEVRYADVMEQALYNGALSGISLGGDRFFYANLLTVDDATFTFGHIHTERQPWFDCSCCPTSFCRFLPQLGSLAWSRRPGELRCNIPAAGSVTSGGAAVKVSGRYPYDGEIGFEIISGGNFVLSVRIPSWCRSWSAALNGKPLETGAKEGYLTVSRDWKAGDRLELRLELTVDVVRANPKVTADAGKIALMRGPVVYALESVDNGPGVSTLIVPAEQAFRLGEAEGLAGVPAILGEALRESDESEGRLYFRNRTPSRTRTGFIAVPYALWQNRGKSELATWLRSN</sequence>
<dbReference type="RefSeq" id="WP_154418978.1">
    <property type="nucleotide sequence ID" value="NZ_VUNS01000013.1"/>
</dbReference>
<dbReference type="GO" id="GO:0016787">
    <property type="term" value="F:hydrolase activity"/>
    <property type="evidence" value="ECO:0007669"/>
    <property type="project" value="UniProtKB-KW"/>
</dbReference>
<proteinExistence type="predicted"/>
<dbReference type="InterPro" id="IPR012878">
    <property type="entry name" value="Beta-AFase-like_GH127_cat"/>
</dbReference>
<evidence type="ECO:0000313" key="4">
    <source>
        <dbReference type="EMBL" id="MST97870.1"/>
    </source>
</evidence>
<keyword evidence="4" id="KW-0378">Hydrolase</keyword>
<evidence type="ECO:0000259" key="1">
    <source>
        <dbReference type="Pfam" id="PF07944"/>
    </source>
</evidence>
<dbReference type="InterPro" id="IPR008928">
    <property type="entry name" value="6-hairpin_glycosidase_sf"/>
</dbReference>
<organism evidence="4 5">
    <name type="scientific">Victivallis lenta</name>
    <dbReference type="NCBI Taxonomy" id="2606640"/>
    <lineage>
        <taxon>Bacteria</taxon>
        <taxon>Pseudomonadati</taxon>
        <taxon>Lentisphaerota</taxon>
        <taxon>Lentisphaeria</taxon>
        <taxon>Victivallales</taxon>
        <taxon>Victivallaceae</taxon>
        <taxon>Victivallis</taxon>
    </lineage>
</organism>
<dbReference type="Pfam" id="PF20736">
    <property type="entry name" value="Glyco_hydro127M"/>
    <property type="match status" value="1"/>
</dbReference>
<dbReference type="Pfam" id="PF07944">
    <property type="entry name" value="Beta-AFase-like_GH127_cat"/>
    <property type="match status" value="1"/>
</dbReference>
<dbReference type="InterPro" id="IPR049046">
    <property type="entry name" value="Beta-AFase-like_GH127_middle"/>
</dbReference>
<dbReference type="PANTHER" id="PTHR43465:SF2">
    <property type="entry name" value="DUF1680 DOMAIN PROTEIN (AFU_ORTHOLOGUE AFUA_1G08910)"/>
    <property type="match status" value="1"/>
</dbReference>
<feature type="domain" description="Non-reducing end beta-L-arabinofuranosidase-like GH127 middle" evidence="2">
    <location>
        <begin position="432"/>
        <end position="506"/>
    </location>
</feature>
<keyword evidence="5" id="KW-1185">Reference proteome</keyword>
<feature type="domain" description="Non-reducing end beta-L-arabinofuranosidase-like GH127 catalytic" evidence="1">
    <location>
        <begin position="11"/>
        <end position="408"/>
    </location>
</feature>
<dbReference type="InterPro" id="IPR049049">
    <property type="entry name" value="Beta-AFase-like_GH127_C"/>
</dbReference>
<evidence type="ECO:0000313" key="5">
    <source>
        <dbReference type="Proteomes" id="UP000435649"/>
    </source>
</evidence>